<keyword evidence="1" id="KW-0732">Signal</keyword>
<comment type="caution">
    <text evidence="3">The sequence shown here is derived from an EMBL/GenBank/DDBJ whole genome shotgun (WGS) entry which is preliminary data.</text>
</comment>
<feature type="signal peptide" evidence="1">
    <location>
        <begin position="1"/>
        <end position="22"/>
    </location>
</feature>
<gene>
    <name evidence="3" type="ORF">C8D82_101165</name>
</gene>
<dbReference type="PROSITE" id="PS51257">
    <property type="entry name" value="PROKAR_LIPOPROTEIN"/>
    <property type="match status" value="1"/>
</dbReference>
<dbReference type="GO" id="GO:0010181">
    <property type="term" value="F:FMN binding"/>
    <property type="evidence" value="ECO:0007669"/>
    <property type="project" value="InterPro"/>
</dbReference>
<evidence type="ECO:0000256" key="1">
    <source>
        <dbReference type="SAM" id="SignalP"/>
    </source>
</evidence>
<name>A0A2U1BBD8_9BACT</name>
<reference evidence="3 4" key="1">
    <citation type="submission" date="2018-04" db="EMBL/GenBank/DDBJ databases">
        <title>Genomic Encyclopedia of Type Strains, Phase IV (KMG-IV): sequencing the most valuable type-strain genomes for metagenomic binning, comparative biology and taxonomic classification.</title>
        <authorList>
            <person name="Goeker M."/>
        </authorList>
    </citation>
    <scope>NUCLEOTIDE SEQUENCE [LARGE SCALE GENOMIC DNA]</scope>
    <source>
        <strain evidence="3 4">DSM 14823</strain>
    </source>
</reference>
<accession>A0A2U1BBD8</accession>
<evidence type="ECO:0000313" key="4">
    <source>
        <dbReference type="Proteomes" id="UP000245959"/>
    </source>
</evidence>
<keyword evidence="4" id="KW-1185">Reference proteome</keyword>
<feature type="domain" description="Flavodoxin-like" evidence="2">
    <location>
        <begin position="37"/>
        <end position="194"/>
    </location>
</feature>
<dbReference type="Pfam" id="PF12682">
    <property type="entry name" value="Flavodoxin_4"/>
    <property type="match status" value="1"/>
</dbReference>
<dbReference type="EMBL" id="QEKH01000001">
    <property type="protein sequence ID" value="PVY45968.1"/>
    <property type="molecule type" value="Genomic_DNA"/>
</dbReference>
<organism evidence="3 4">
    <name type="scientific">Victivallis vadensis</name>
    <dbReference type="NCBI Taxonomy" id="172901"/>
    <lineage>
        <taxon>Bacteria</taxon>
        <taxon>Pseudomonadati</taxon>
        <taxon>Lentisphaerota</taxon>
        <taxon>Lentisphaeria</taxon>
        <taxon>Victivallales</taxon>
        <taxon>Victivallaceae</taxon>
        <taxon>Victivallis</taxon>
    </lineage>
</organism>
<dbReference type="RefSeq" id="WP_116882360.1">
    <property type="nucleotide sequence ID" value="NZ_QEKH01000001.1"/>
</dbReference>
<dbReference type="Proteomes" id="UP000245959">
    <property type="component" value="Unassembled WGS sequence"/>
</dbReference>
<dbReference type="InterPro" id="IPR008254">
    <property type="entry name" value="Flavodoxin/NO_synth"/>
</dbReference>
<evidence type="ECO:0000259" key="2">
    <source>
        <dbReference type="PROSITE" id="PS50902"/>
    </source>
</evidence>
<dbReference type="AlphaFoldDB" id="A0A2U1BBD8"/>
<dbReference type="GeneID" id="78293699"/>
<proteinExistence type="predicted"/>
<dbReference type="SUPFAM" id="SSF52218">
    <property type="entry name" value="Flavoproteins"/>
    <property type="match status" value="1"/>
</dbReference>
<dbReference type="Gene3D" id="3.40.50.360">
    <property type="match status" value="1"/>
</dbReference>
<dbReference type="PROSITE" id="PS50902">
    <property type="entry name" value="FLAVODOXIN_LIKE"/>
    <property type="match status" value="1"/>
</dbReference>
<feature type="chain" id="PRO_5015651255" evidence="1">
    <location>
        <begin position="23"/>
        <end position="194"/>
    </location>
</feature>
<dbReference type="PANTHER" id="PTHR39201:SF1">
    <property type="entry name" value="FLAVODOXIN-LIKE DOMAIN-CONTAINING PROTEIN"/>
    <property type="match status" value="1"/>
</dbReference>
<protein>
    <submittedName>
        <fullName evidence="3">Flavodoxin</fullName>
    </submittedName>
</protein>
<sequence>MKNRTMALAMAASIFGACGCSAAEQETVKAAAEPGKILVAYYSYSGNTRFAAEQIQKDTGGTLFEIKPVKPYPADYNACVELAKREINAGVKPELAEKVKEFDKYDVIFVGTPNWWSTMAPPVLTFLSSYDFSGKTIIPFVTHGGGGMARCESDMRKACPKAVFGKGGAFSGRSIKEAGTALARWVDEVVTVKK</sequence>
<dbReference type="PANTHER" id="PTHR39201">
    <property type="entry name" value="EXPORTED PROTEIN-RELATED"/>
    <property type="match status" value="1"/>
</dbReference>
<evidence type="ECO:0000313" key="3">
    <source>
        <dbReference type="EMBL" id="PVY45968.1"/>
    </source>
</evidence>
<dbReference type="InterPro" id="IPR029039">
    <property type="entry name" value="Flavoprotein-like_sf"/>
</dbReference>